<gene>
    <name evidence="3" type="ORF">JJQ90_21660</name>
</gene>
<dbReference type="Proteomes" id="UP000689967">
    <property type="component" value="Unassembled WGS sequence"/>
</dbReference>
<evidence type="ECO:0000256" key="1">
    <source>
        <dbReference type="SAM" id="Phobius"/>
    </source>
</evidence>
<evidence type="ECO:0000313" key="4">
    <source>
        <dbReference type="Proteomes" id="UP000689967"/>
    </source>
</evidence>
<dbReference type="InterPro" id="IPR009936">
    <property type="entry name" value="DUF1468"/>
</dbReference>
<name>A0ABS6HEE9_9PROT</name>
<dbReference type="Pfam" id="PF07331">
    <property type="entry name" value="TctB"/>
    <property type="match status" value="1"/>
</dbReference>
<feature type="transmembrane region" description="Helical" evidence="1">
    <location>
        <begin position="6"/>
        <end position="24"/>
    </location>
</feature>
<keyword evidence="1" id="KW-0472">Membrane</keyword>
<dbReference type="EMBL" id="JAERQM010000007">
    <property type="protein sequence ID" value="MBU8546343.1"/>
    <property type="molecule type" value="Genomic_DNA"/>
</dbReference>
<evidence type="ECO:0000313" key="3">
    <source>
        <dbReference type="EMBL" id="MBU8546343.1"/>
    </source>
</evidence>
<evidence type="ECO:0000259" key="2">
    <source>
        <dbReference type="Pfam" id="PF07331"/>
    </source>
</evidence>
<reference evidence="3 4" key="1">
    <citation type="submission" date="2021-01" db="EMBL/GenBank/DDBJ databases">
        <title>Roseomonas sp. nov, a bacterium isolated from an oil production mixture in Yumen Oilfield.</title>
        <authorList>
            <person name="Wu D."/>
        </authorList>
    </citation>
    <scope>NUCLEOTIDE SEQUENCE [LARGE SCALE GENOMIC DNA]</scope>
    <source>
        <strain evidence="3 4">ROY-5-3</strain>
    </source>
</reference>
<sequence>MQRRDWTDIIGGSLLLIFGLWFLWHAQNHYNLGELRRMGPGAFPAGLGLLNALFGLLILVPAFFRKGEMPVPAIRPLLAIIAGGLSFAFLIEPAGLVPATVALVFVVALAEQKQRWLRTAILAAALSVMAVLVFTKGLGIPVPAFRWWSY</sequence>
<feature type="transmembrane region" description="Helical" evidence="1">
    <location>
        <begin position="76"/>
        <end position="109"/>
    </location>
</feature>
<keyword evidence="1" id="KW-0812">Transmembrane</keyword>
<organism evidence="3 4">
    <name type="scientific">Falsiroseomonas oleicola</name>
    <dbReference type="NCBI Taxonomy" id="2801474"/>
    <lineage>
        <taxon>Bacteria</taxon>
        <taxon>Pseudomonadati</taxon>
        <taxon>Pseudomonadota</taxon>
        <taxon>Alphaproteobacteria</taxon>
        <taxon>Acetobacterales</taxon>
        <taxon>Roseomonadaceae</taxon>
        <taxon>Falsiroseomonas</taxon>
    </lineage>
</organism>
<keyword evidence="1" id="KW-1133">Transmembrane helix</keyword>
<feature type="domain" description="DUF1468" evidence="2">
    <location>
        <begin position="10"/>
        <end position="143"/>
    </location>
</feature>
<feature type="transmembrane region" description="Helical" evidence="1">
    <location>
        <begin position="121"/>
        <end position="140"/>
    </location>
</feature>
<proteinExistence type="predicted"/>
<comment type="caution">
    <text evidence="3">The sequence shown here is derived from an EMBL/GenBank/DDBJ whole genome shotgun (WGS) entry which is preliminary data.</text>
</comment>
<feature type="transmembrane region" description="Helical" evidence="1">
    <location>
        <begin position="45"/>
        <end position="64"/>
    </location>
</feature>
<accession>A0ABS6HEE9</accession>
<keyword evidence="4" id="KW-1185">Reference proteome</keyword>
<protein>
    <submittedName>
        <fullName evidence="3">Tripartite tricarboxylate transporter TctB family protein</fullName>
    </submittedName>
</protein>